<reference evidence="9" key="1">
    <citation type="journal article" date="2018" name="Nat. Microbiol.">
        <title>Leveraging single-cell genomics to expand the fungal tree of life.</title>
        <authorList>
            <person name="Ahrendt S.R."/>
            <person name="Quandt C.A."/>
            <person name="Ciobanu D."/>
            <person name="Clum A."/>
            <person name="Salamov A."/>
            <person name="Andreopoulos B."/>
            <person name="Cheng J.F."/>
            <person name="Woyke T."/>
            <person name="Pelin A."/>
            <person name="Henrissat B."/>
            <person name="Reynolds N.K."/>
            <person name="Benny G.L."/>
            <person name="Smith M.E."/>
            <person name="James T.Y."/>
            <person name="Grigoriev I.V."/>
        </authorList>
    </citation>
    <scope>NUCLEOTIDE SEQUENCE [LARGE SCALE GENOMIC DNA]</scope>
    <source>
        <strain evidence="9">Benny S71-1</strain>
    </source>
</reference>
<dbReference type="InterPro" id="IPR011053">
    <property type="entry name" value="Single_hybrid_motif"/>
</dbReference>
<evidence type="ECO:0000256" key="5">
    <source>
        <dbReference type="ARBA" id="ARBA00023267"/>
    </source>
</evidence>
<dbReference type="GO" id="GO:0005524">
    <property type="term" value="F:ATP binding"/>
    <property type="evidence" value="ECO:0007669"/>
    <property type="project" value="UniProtKB-KW"/>
</dbReference>
<keyword evidence="4" id="KW-0443">Lipid metabolism</keyword>
<dbReference type="EMBL" id="KZ989833">
    <property type="protein sequence ID" value="RKP25228.1"/>
    <property type="molecule type" value="Genomic_DNA"/>
</dbReference>
<keyword evidence="5" id="KW-0092">Biotin</keyword>
<dbReference type="Gene3D" id="2.40.50.100">
    <property type="match status" value="1"/>
</dbReference>
<sequence length="293" mass="32940">MICKLSTHGPKRDVALDVMKRALDAYVIKGVTHNIPLLREVISHPRFVAGDISTKFLAEEYPQGFQGHMLTDDTRAELFAGAGIVHVLRDLRNRTWHRDLSTQPGRIWDLWMDAGDAAKQDTAPGHHVRVERISADSFEREHTFKVAVDGRDPVVVKMRWQLESPLMHLDYQGKQVTIQYLDVLPLGYMLQHYGSKFNVMVKTQTQHDLTRYMREKPKQDLSKMLVSPMPGSVVSIAVGEGDVVAEGAELAVVEAMKMQNVLRASRVGKVKKIHVQPGASVAADEIIIEFEDV</sequence>
<evidence type="ECO:0000256" key="1">
    <source>
        <dbReference type="ARBA" id="ARBA00022598"/>
    </source>
</evidence>
<organism evidence="8 9">
    <name type="scientific">Syncephalis pseudoplumigaleata</name>
    <dbReference type="NCBI Taxonomy" id="1712513"/>
    <lineage>
        <taxon>Eukaryota</taxon>
        <taxon>Fungi</taxon>
        <taxon>Fungi incertae sedis</taxon>
        <taxon>Zoopagomycota</taxon>
        <taxon>Zoopagomycotina</taxon>
        <taxon>Zoopagomycetes</taxon>
        <taxon>Zoopagales</taxon>
        <taxon>Piptocephalidaceae</taxon>
        <taxon>Syncephalis</taxon>
    </lineage>
</organism>
<evidence type="ECO:0000259" key="6">
    <source>
        <dbReference type="PROSITE" id="PS50968"/>
    </source>
</evidence>
<name>A0A4P9YZ12_9FUNG</name>
<dbReference type="InterPro" id="IPR000089">
    <property type="entry name" value="Biotin_lipoyl"/>
</dbReference>
<dbReference type="PANTHER" id="PTHR18866:SF33">
    <property type="entry name" value="METHYLCROTONOYL-COA CARBOXYLASE SUBUNIT ALPHA, MITOCHONDRIAL-RELATED"/>
    <property type="match status" value="1"/>
</dbReference>
<dbReference type="GO" id="GO:0005739">
    <property type="term" value="C:mitochondrion"/>
    <property type="evidence" value="ECO:0007669"/>
    <property type="project" value="TreeGrafter"/>
</dbReference>
<dbReference type="Pfam" id="PF00364">
    <property type="entry name" value="Biotin_lipoyl"/>
    <property type="match status" value="1"/>
</dbReference>
<dbReference type="FunFam" id="2.40.50.100:FF:000003">
    <property type="entry name" value="Acetyl-CoA carboxylase biotin carboxyl carrier protein"/>
    <property type="match status" value="1"/>
</dbReference>
<evidence type="ECO:0000313" key="9">
    <source>
        <dbReference type="Proteomes" id="UP000278143"/>
    </source>
</evidence>
<dbReference type="GO" id="GO:0006629">
    <property type="term" value="P:lipid metabolic process"/>
    <property type="evidence" value="ECO:0007669"/>
    <property type="project" value="UniProtKB-KW"/>
</dbReference>
<proteinExistence type="predicted"/>
<dbReference type="GO" id="GO:0004658">
    <property type="term" value="F:propionyl-CoA carboxylase activity"/>
    <property type="evidence" value="ECO:0007669"/>
    <property type="project" value="TreeGrafter"/>
</dbReference>
<keyword evidence="9" id="KW-1185">Reference proteome</keyword>
<dbReference type="InterPro" id="IPR050856">
    <property type="entry name" value="Biotin_carboxylase_complex"/>
</dbReference>
<feature type="domain" description="Biotin carboxylation" evidence="7">
    <location>
        <begin position="1"/>
        <end position="62"/>
    </location>
</feature>
<accession>A0A4P9YZ12</accession>
<dbReference type="InterPro" id="IPR011054">
    <property type="entry name" value="Rudment_hybrid_motif"/>
</dbReference>
<evidence type="ECO:0000256" key="2">
    <source>
        <dbReference type="ARBA" id="ARBA00022741"/>
    </source>
</evidence>
<keyword evidence="1" id="KW-0436">Ligase</keyword>
<feature type="domain" description="Lipoyl-binding" evidence="6">
    <location>
        <begin position="216"/>
        <end position="291"/>
    </location>
</feature>
<keyword evidence="2" id="KW-0547">Nucleotide-binding</keyword>
<dbReference type="Gene3D" id="3.30.700.30">
    <property type="match status" value="1"/>
</dbReference>
<dbReference type="SUPFAM" id="SSF51230">
    <property type="entry name" value="Single hybrid motif"/>
    <property type="match status" value="1"/>
</dbReference>
<evidence type="ECO:0000313" key="8">
    <source>
        <dbReference type="EMBL" id="RKP25228.1"/>
    </source>
</evidence>
<dbReference type="AlphaFoldDB" id="A0A4P9YZ12"/>
<gene>
    <name evidence="8" type="ORF">SYNPS1DRAFT_29031</name>
</gene>
<evidence type="ECO:0000259" key="7">
    <source>
        <dbReference type="PROSITE" id="PS50979"/>
    </source>
</evidence>
<dbReference type="OrthoDB" id="196847at2759"/>
<dbReference type="PROSITE" id="PS50968">
    <property type="entry name" value="BIOTINYL_LIPOYL"/>
    <property type="match status" value="1"/>
</dbReference>
<dbReference type="SMART" id="SM00878">
    <property type="entry name" value="Biotin_carb_C"/>
    <property type="match status" value="1"/>
</dbReference>
<dbReference type="InterPro" id="IPR041265">
    <property type="entry name" value="PCC_BT"/>
</dbReference>
<dbReference type="SUPFAM" id="SSF51246">
    <property type="entry name" value="Rudiment single hybrid motif"/>
    <property type="match status" value="1"/>
</dbReference>
<dbReference type="InterPro" id="IPR005482">
    <property type="entry name" value="Biotin_COase_C"/>
</dbReference>
<dbReference type="Gene3D" id="3.30.470.20">
    <property type="entry name" value="ATP-grasp fold, B domain"/>
    <property type="match status" value="1"/>
</dbReference>
<evidence type="ECO:0000256" key="3">
    <source>
        <dbReference type="ARBA" id="ARBA00022840"/>
    </source>
</evidence>
<dbReference type="CDD" id="cd06850">
    <property type="entry name" value="biotinyl_domain"/>
    <property type="match status" value="1"/>
</dbReference>
<dbReference type="PROSITE" id="PS50979">
    <property type="entry name" value="BC"/>
    <property type="match status" value="1"/>
</dbReference>
<dbReference type="Pfam" id="PF18140">
    <property type="entry name" value="PCC_BT"/>
    <property type="match status" value="1"/>
</dbReference>
<protein>
    <submittedName>
        <fullName evidence="8">Uncharacterized protein</fullName>
    </submittedName>
</protein>
<dbReference type="Proteomes" id="UP000278143">
    <property type="component" value="Unassembled WGS sequence"/>
</dbReference>
<dbReference type="PANTHER" id="PTHR18866">
    <property type="entry name" value="CARBOXYLASE:PYRUVATE/ACETYL-COA/PROPIONYL-COA CARBOXYLASE"/>
    <property type="match status" value="1"/>
</dbReference>
<keyword evidence="3" id="KW-0067">ATP-binding</keyword>
<dbReference type="InterPro" id="IPR011764">
    <property type="entry name" value="Biotin_carboxylation_dom"/>
</dbReference>
<evidence type="ECO:0000256" key="4">
    <source>
        <dbReference type="ARBA" id="ARBA00023098"/>
    </source>
</evidence>
<dbReference type="Pfam" id="PF02785">
    <property type="entry name" value="Biotin_carb_C"/>
    <property type="match status" value="1"/>
</dbReference>